<reference evidence="2 3" key="1">
    <citation type="submission" date="2014-04" db="EMBL/GenBank/DDBJ databases">
        <authorList>
            <consortium name="DOE Joint Genome Institute"/>
            <person name="Kuo A."/>
            <person name="Girlanda M."/>
            <person name="Perotto S."/>
            <person name="Kohler A."/>
            <person name="Nagy L.G."/>
            <person name="Floudas D."/>
            <person name="Copeland A."/>
            <person name="Barry K.W."/>
            <person name="Cichocki N."/>
            <person name="Veneault-Fourrey C."/>
            <person name="LaButti K."/>
            <person name="Lindquist E.A."/>
            <person name="Lipzen A."/>
            <person name="Lundell T."/>
            <person name="Morin E."/>
            <person name="Murat C."/>
            <person name="Sun H."/>
            <person name="Tunlid A."/>
            <person name="Henrissat B."/>
            <person name="Grigoriev I.V."/>
            <person name="Hibbett D.S."/>
            <person name="Martin F."/>
            <person name="Nordberg H.P."/>
            <person name="Cantor M.N."/>
            <person name="Hua S.X."/>
        </authorList>
    </citation>
    <scope>NUCLEOTIDE SEQUENCE [LARGE SCALE GENOMIC DNA]</scope>
    <source>
        <strain evidence="2 3">MUT 4182</strain>
    </source>
</reference>
<dbReference type="HOGENOM" id="CLU_1078459_0_0_1"/>
<evidence type="ECO:0000313" key="3">
    <source>
        <dbReference type="Proteomes" id="UP000054248"/>
    </source>
</evidence>
<feature type="region of interest" description="Disordered" evidence="1">
    <location>
        <begin position="233"/>
        <end position="258"/>
    </location>
</feature>
<sequence>MLATISQWNAAQPISRLPSEIVSHIAALGISITDYHKGLEDISPISYMKYLASLAMISGIWRNTIIGTPSLWGPLSTDPPLHINRMSLERSGTCPLIVETGYWEKSLSTDSEVLELALPLWNRWSHAILESRSGGEVLERLSSASPSIKVVYVDAGWVRNPAAIKLFGGCAPRLQEISFAGVQVMWDPETFRGLRKLVLGNVSEDFMLPDNVLAILAANPLLELLDIVGEGYEPLPSPPPPSTRAPTETQDNSTQRAM</sequence>
<proteinExistence type="predicted"/>
<dbReference type="Proteomes" id="UP000054248">
    <property type="component" value="Unassembled WGS sequence"/>
</dbReference>
<keyword evidence="3" id="KW-1185">Reference proteome</keyword>
<evidence type="ECO:0000256" key="1">
    <source>
        <dbReference type="SAM" id="MobiDB-lite"/>
    </source>
</evidence>
<protein>
    <recommendedName>
        <fullName evidence="4">F-box domain-containing protein</fullName>
    </recommendedName>
</protein>
<feature type="compositionally biased region" description="Polar residues" evidence="1">
    <location>
        <begin position="244"/>
        <end position="258"/>
    </location>
</feature>
<gene>
    <name evidence="2" type="ORF">M407DRAFT_33707</name>
</gene>
<dbReference type="OrthoDB" id="3365698at2759"/>
<name>A0A0C3PQ43_9AGAM</name>
<reference evidence="3" key="2">
    <citation type="submission" date="2015-01" db="EMBL/GenBank/DDBJ databases">
        <title>Evolutionary Origins and Diversification of the Mycorrhizal Mutualists.</title>
        <authorList>
            <consortium name="DOE Joint Genome Institute"/>
            <consortium name="Mycorrhizal Genomics Consortium"/>
            <person name="Kohler A."/>
            <person name="Kuo A."/>
            <person name="Nagy L.G."/>
            <person name="Floudas D."/>
            <person name="Copeland A."/>
            <person name="Barry K.W."/>
            <person name="Cichocki N."/>
            <person name="Veneault-Fourrey C."/>
            <person name="LaButti K."/>
            <person name="Lindquist E.A."/>
            <person name="Lipzen A."/>
            <person name="Lundell T."/>
            <person name="Morin E."/>
            <person name="Murat C."/>
            <person name="Riley R."/>
            <person name="Ohm R."/>
            <person name="Sun H."/>
            <person name="Tunlid A."/>
            <person name="Henrissat B."/>
            <person name="Grigoriev I.V."/>
            <person name="Hibbett D.S."/>
            <person name="Martin F."/>
        </authorList>
    </citation>
    <scope>NUCLEOTIDE SEQUENCE [LARGE SCALE GENOMIC DNA]</scope>
    <source>
        <strain evidence="3">MUT 4182</strain>
    </source>
</reference>
<dbReference type="EMBL" id="KN823513">
    <property type="protein sequence ID" value="KIO16645.1"/>
    <property type="molecule type" value="Genomic_DNA"/>
</dbReference>
<dbReference type="AlphaFoldDB" id="A0A0C3PQ43"/>
<organism evidence="2 3">
    <name type="scientific">Tulasnella calospora MUT 4182</name>
    <dbReference type="NCBI Taxonomy" id="1051891"/>
    <lineage>
        <taxon>Eukaryota</taxon>
        <taxon>Fungi</taxon>
        <taxon>Dikarya</taxon>
        <taxon>Basidiomycota</taxon>
        <taxon>Agaricomycotina</taxon>
        <taxon>Agaricomycetes</taxon>
        <taxon>Cantharellales</taxon>
        <taxon>Tulasnellaceae</taxon>
        <taxon>Tulasnella</taxon>
    </lineage>
</organism>
<evidence type="ECO:0000313" key="2">
    <source>
        <dbReference type="EMBL" id="KIO16645.1"/>
    </source>
</evidence>
<accession>A0A0C3PQ43</accession>
<evidence type="ECO:0008006" key="4">
    <source>
        <dbReference type="Google" id="ProtNLM"/>
    </source>
</evidence>